<feature type="domain" description="Glycosyltransferase subfamily 4-like N-terminal" evidence="2">
    <location>
        <begin position="19"/>
        <end position="126"/>
    </location>
</feature>
<dbReference type="InterPro" id="IPR001296">
    <property type="entry name" value="Glyco_trans_1"/>
</dbReference>
<dbReference type="Gene3D" id="3.40.50.2000">
    <property type="entry name" value="Glycogen Phosphorylase B"/>
    <property type="match status" value="2"/>
</dbReference>
<evidence type="ECO:0000313" key="4">
    <source>
        <dbReference type="Proteomes" id="UP000305751"/>
    </source>
</evidence>
<dbReference type="GO" id="GO:0016757">
    <property type="term" value="F:glycosyltransferase activity"/>
    <property type="evidence" value="ECO:0007669"/>
    <property type="project" value="InterPro"/>
</dbReference>
<reference evidence="3 4" key="1">
    <citation type="submission" date="2019-04" db="EMBL/GenBank/DDBJ databases">
        <title>Microbes associate with the intestines of laboratory mice.</title>
        <authorList>
            <person name="Navarre W."/>
            <person name="Wong E."/>
            <person name="Huang K."/>
            <person name="Tropini C."/>
            <person name="Ng K."/>
            <person name="Yu B."/>
        </authorList>
    </citation>
    <scope>NUCLEOTIDE SEQUENCE [LARGE SCALE GENOMIC DNA]</scope>
    <source>
        <strain evidence="3 4">NM70_E10</strain>
    </source>
</reference>
<comment type="caution">
    <text evidence="3">The sequence shown here is derived from an EMBL/GenBank/DDBJ whole genome shotgun (WGS) entry which is preliminary data.</text>
</comment>
<sequence>MVNNKPIRVLQVLHIMNRGGAEAMIMNLYRKIDRTKVQFDFLVHSQEQGLFEDEIREMGGRIFRVRPFKGYNVISYYRDCKSFFKAHSEIKVVHGHLGSCAAYYLKAAKEQGIFTIAHSHSAGSIRNFYDLSYRIFSFPTRYVAEQLFGCSTEAGIARYGRKMVESAKYCNFNNAIDVSLFRFNEEQRRLVRRMLNIADDELLIGTVGRVTPQKNPKRIFELFRYLVLNNSNVKCLWVGTGEMESYYRDLIKAKGLEDRIIMTGVRSDISGIMHALDCMLFPSLWEGLPVSVIESQAANLPTVLADTISKEVQISDLLCWHSLDEDDSAWAADIMHLAQVYCGHRSEYSFDMAKTGYDINETVKWLMNFYEKNSK</sequence>
<dbReference type="PANTHER" id="PTHR12526">
    <property type="entry name" value="GLYCOSYLTRANSFERASE"/>
    <property type="match status" value="1"/>
</dbReference>
<dbReference type="AlphaFoldDB" id="A0A4S2B055"/>
<keyword evidence="4" id="KW-1185">Reference proteome</keyword>
<dbReference type="Proteomes" id="UP000305751">
    <property type="component" value="Unassembled WGS sequence"/>
</dbReference>
<dbReference type="Pfam" id="PF00534">
    <property type="entry name" value="Glycos_transf_1"/>
    <property type="match status" value="1"/>
</dbReference>
<dbReference type="InterPro" id="IPR028098">
    <property type="entry name" value="Glyco_trans_4-like_N"/>
</dbReference>
<gene>
    <name evidence="3" type="ORF">E5356_05655</name>
</gene>
<dbReference type="Pfam" id="PF13439">
    <property type="entry name" value="Glyco_transf_4"/>
    <property type="match status" value="1"/>
</dbReference>
<evidence type="ECO:0000313" key="3">
    <source>
        <dbReference type="EMBL" id="TGY06782.1"/>
    </source>
</evidence>
<protein>
    <submittedName>
        <fullName evidence="3">Glycosyltransferase family 1 protein</fullName>
    </submittedName>
</protein>
<name>A0A4S2B055_9BACE</name>
<evidence type="ECO:0000259" key="1">
    <source>
        <dbReference type="Pfam" id="PF00534"/>
    </source>
</evidence>
<proteinExistence type="predicted"/>
<dbReference type="SUPFAM" id="SSF53756">
    <property type="entry name" value="UDP-Glycosyltransferase/glycogen phosphorylase"/>
    <property type="match status" value="1"/>
</dbReference>
<keyword evidence="3" id="KW-0808">Transferase</keyword>
<feature type="domain" description="Glycosyl transferase family 1" evidence="1">
    <location>
        <begin position="191"/>
        <end position="308"/>
    </location>
</feature>
<evidence type="ECO:0000259" key="2">
    <source>
        <dbReference type="Pfam" id="PF13439"/>
    </source>
</evidence>
<organism evidence="3 4">
    <name type="scientific">Bacteroides acidifaciens</name>
    <dbReference type="NCBI Taxonomy" id="85831"/>
    <lineage>
        <taxon>Bacteria</taxon>
        <taxon>Pseudomonadati</taxon>
        <taxon>Bacteroidota</taxon>
        <taxon>Bacteroidia</taxon>
        <taxon>Bacteroidales</taxon>
        <taxon>Bacteroidaceae</taxon>
        <taxon>Bacteroides</taxon>
    </lineage>
</organism>
<dbReference type="EMBL" id="SRZA01000010">
    <property type="protein sequence ID" value="TGY06782.1"/>
    <property type="molecule type" value="Genomic_DNA"/>
</dbReference>
<accession>A0A4S2B055</accession>
<dbReference type="RefSeq" id="WP_136013845.1">
    <property type="nucleotide sequence ID" value="NZ_CANSQH010000016.1"/>
</dbReference>